<name>A0A7K0EII4_9BACT</name>
<dbReference type="Proteomes" id="UP000441754">
    <property type="component" value="Unassembled WGS sequence"/>
</dbReference>
<proteinExistence type="predicted"/>
<protein>
    <recommendedName>
        <fullName evidence="3">DUF4595 domain-containing protein</fullName>
    </recommendedName>
</protein>
<dbReference type="AlphaFoldDB" id="A0A7K0EII4"/>
<organism evidence="1 2">
    <name type="scientific">Larkinella terrae</name>
    <dbReference type="NCBI Taxonomy" id="2025311"/>
    <lineage>
        <taxon>Bacteria</taxon>
        <taxon>Pseudomonadati</taxon>
        <taxon>Bacteroidota</taxon>
        <taxon>Cytophagia</taxon>
        <taxon>Cytophagales</taxon>
        <taxon>Spirosomataceae</taxon>
        <taxon>Larkinella</taxon>
    </lineage>
</organism>
<dbReference type="EMBL" id="WJXZ01000004">
    <property type="protein sequence ID" value="MRS61276.1"/>
    <property type="molecule type" value="Genomic_DNA"/>
</dbReference>
<keyword evidence="2" id="KW-1185">Reference proteome</keyword>
<dbReference type="Gene3D" id="2.180.10.10">
    <property type="entry name" value="RHS repeat-associated core"/>
    <property type="match status" value="1"/>
</dbReference>
<comment type="caution">
    <text evidence="1">The sequence shown here is derived from an EMBL/GenBank/DDBJ whole genome shotgun (WGS) entry which is preliminary data.</text>
</comment>
<evidence type="ECO:0000313" key="1">
    <source>
        <dbReference type="EMBL" id="MRS61276.1"/>
    </source>
</evidence>
<gene>
    <name evidence="1" type="ORF">GJJ30_08235</name>
</gene>
<dbReference type="OrthoDB" id="934570at2"/>
<reference evidence="1 2" key="1">
    <citation type="journal article" date="2018" name="Antonie Van Leeuwenhoek">
        <title>Larkinella terrae sp. nov., isolated from soil on Jeju Island, South Korea.</title>
        <authorList>
            <person name="Ten L.N."/>
            <person name="Jeon J."/>
            <person name="Park S.J."/>
            <person name="Park S."/>
            <person name="Lee S.Y."/>
            <person name="Kim M.K."/>
            <person name="Jung H.Y."/>
        </authorList>
    </citation>
    <scope>NUCLEOTIDE SEQUENCE [LARGE SCALE GENOMIC DNA]</scope>
    <source>
        <strain evidence="1 2">KCTC 52001</strain>
    </source>
</reference>
<evidence type="ECO:0008006" key="3">
    <source>
        <dbReference type="Google" id="ProtNLM"/>
    </source>
</evidence>
<accession>A0A7K0EII4</accession>
<dbReference type="RefSeq" id="WP_154174675.1">
    <property type="nucleotide sequence ID" value="NZ_WJXZ01000004.1"/>
</dbReference>
<evidence type="ECO:0000313" key="2">
    <source>
        <dbReference type="Proteomes" id="UP000441754"/>
    </source>
</evidence>
<sequence length="260" mass="30337">MKTIPVLLLLILVTACNRQNDDAILARGQDIRLIRHDYFADPTKPTTVESTHYLYDPNNRIQEIITNRPDGNVDSKLVFRWLNSTTLRIEQYYTNPPWSSTRVSNLPLALYSYTETVYNADTTISERKAYTLVDNKFDYRSSSRFTYDAQKRIIKRDIYDPTNRLASSATFAYDNRDNVIQGSGEGVYEYDTAPNPYKPVRIDAEISWFMSTNNIVGIRSINLTTGIEEIARYRYEYRSDGYPVRMTYPDGRREEFVYNK</sequence>
<dbReference type="PROSITE" id="PS51257">
    <property type="entry name" value="PROKAR_LIPOPROTEIN"/>
    <property type="match status" value="1"/>
</dbReference>